<keyword evidence="2" id="KW-1185">Reference proteome</keyword>
<sequence>MRSDPGRSVGVRDIQALVVIDEVDLQQVDEAIEEWSELGGRRWGEMKCTYIDGLVLQTMELVREGAFSDGDLLV</sequence>
<organism evidence="1 2">
    <name type="scientific">Phytophthora lilii</name>
    <dbReference type="NCBI Taxonomy" id="2077276"/>
    <lineage>
        <taxon>Eukaryota</taxon>
        <taxon>Sar</taxon>
        <taxon>Stramenopiles</taxon>
        <taxon>Oomycota</taxon>
        <taxon>Peronosporomycetes</taxon>
        <taxon>Peronosporales</taxon>
        <taxon>Peronosporaceae</taxon>
        <taxon>Phytophthora</taxon>
    </lineage>
</organism>
<proteinExistence type="predicted"/>
<dbReference type="AlphaFoldDB" id="A0A9W6U2N5"/>
<name>A0A9W6U2N5_9STRA</name>
<evidence type="ECO:0000313" key="2">
    <source>
        <dbReference type="Proteomes" id="UP001165083"/>
    </source>
</evidence>
<reference evidence="1" key="1">
    <citation type="submission" date="2023-04" db="EMBL/GenBank/DDBJ databases">
        <title>Phytophthora lilii NBRC 32176.</title>
        <authorList>
            <person name="Ichikawa N."/>
            <person name="Sato H."/>
            <person name="Tonouchi N."/>
        </authorList>
    </citation>
    <scope>NUCLEOTIDE SEQUENCE</scope>
    <source>
        <strain evidence="1">NBRC 32176</strain>
    </source>
</reference>
<gene>
    <name evidence="1" type="ORF">Plil01_001017400</name>
</gene>
<evidence type="ECO:0000313" key="1">
    <source>
        <dbReference type="EMBL" id="GMF24767.1"/>
    </source>
</evidence>
<accession>A0A9W6U2N5</accession>
<dbReference type="EMBL" id="BSXW01000528">
    <property type="protein sequence ID" value="GMF24767.1"/>
    <property type="molecule type" value="Genomic_DNA"/>
</dbReference>
<comment type="caution">
    <text evidence="1">The sequence shown here is derived from an EMBL/GenBank/DDBJ whole genome shotgun (WGS) entry which is preliminary data.</text>
</comment>
<dbReference type="Proteomes" id="UP001165083">
    <property type="component" value="Unassembled WGS sequence"/>
</dbReference>
<protein>
    <submittedName>
        <fullName evidence="1">Unnamed protein product</fullName>
    </submittedName>
</protein>